<sequence>MSSFTVGCRVRVLRGRHFADFEEGDEGTVLDINAECRNCTVVFDRSQARIKVALKHLRLISQRAEGRSGAPYADGVDTSSPTALATKMAQEMRLADAASVKALEAQAEDLRSRLAAALHRADASEAVFPAFVSCTLTYCHYESVGYSTFDTATVASSLMPRITICDKHRLGLIRAGTKRFFEHVGRRRLPRPC</sequence>
<keyword evidence="2" id="KW-1185">Reference proteome</keyword>
<dbReference type="Proteomes" id="UP000601435">
    <property type="component" value="Unassembled WGS sequence"/>
</dbReference>
<comment type="caution">
    <text evidence="1">The sequence shown here is derived from an EMBL/GenBank/DDBJ whole genome shotgun (WGS) entry which is preliminary data.</text>
</comment>
<dbReference type="EMBL" id="CAJNJA010020697">
    <property type="protein sequence ID" value="CAE7463657.1"/>
    <property type="molecule type" value="Genomic_DNA"/>
</dbReference>
<dbReference type="OrthoDB" id="442288at2759"/>
<organism evidence="1 2">
    <name type="scientific">Symbiodinium necroappetens</name>
    <dbReference type="NCBI Taxonomy" id="1628268"/>
    <lineage>
        <taxon>Eukaryota</taxon>
        <taxon>Sar</taxon>
        <taxon>Alveolata</taxon>
        <taxon>Dinophyceae</taxon>
        <taxon>Suessiales</taxon>
        <taxon>Symbiodiniaceae</taxon>
        <taxon>Symbiodinium</taxon>
    </lineage>
</organism>
<evidence type="ECO:0000313" key="1">
    <source>
        <dbReference type="EMBL" id="CAE7463657.1"/>
    </source>
</evidence>
<evidence type="ECO:0000313" key="2">
    <source>
        <dbReference type="Proteomes" id="UP000601435"/>
    </source>
</evidence>
<accession>A0A812S1C4</accession>
<name>A0A812S1C4_9DINO</name>
<dbReference type="AlphaFoldDB" id="A0A812S1C4"/>
<proteinExistence type="predicted"/>
<gene>
    <name evidence="1" type="ORF">SNEC2469_LOCUS12995</name>
</gene>
<protein>
    <submittedName>
        <fullName evidence="1">Uncharacterized protein</fullName>
    </submittedName>
</protein>
<reference evidence="1" key="1">
    <citation type="submission" date="2021-02" db="EMBL/GenBank/DDBJ databases">
        <authorList>
            <person name="Dougan E. K."/>
            <person name="Rhodes N."/>
            <person name="Thang M."/>
            <person name="Chan C."/>
        </authorList>
    </citation>
    <scope>NUCLEOTIDE SEQUENCE</scope>
</reference>